<sequence>MNTRASILLMPGSPALVDALAPAHEPSRRVLECIRSAARDTLEDTEARAVDIVCPLEQHDYTAHTGSFAAWGAPQVQPGAGNYLPELVARYALAPLEVQVREVREHIGTPAPEVLTVVVVDGSAGLTARAPLALVPGAPELHAQLQDFVAGKAELPGQLESLGVFAPRLWEELANVEAHRRELYCADDSLGVGRYVGVWEVCS</sequence>
<dbReference type="EMBL" id="LT906467">
    <property type="protein sequence ID" value="SNV74634.1"/>
    <property type="molecule type" value="Genomic_DNA"/>
</dbReference>
<dbReference type="AlphaFoldDB" id="A0A239ZUZ2"/>
<organism evidence="1 2">
    <name type="scientific">Corynebacterium imitans</name>
    <dbReference type="NCBI Taxonomy" id="156978"/>
    <lineage>
        <taxon>Bacteria</taxon>
        <taxon>Bacillati</taxon>
        <taxon>Actinomycetota</taxon>
        <taxon>Actinomycetes</taxon>
        <taxon>Mycobacteriales</taxon>
        <taxon>Corynebacteriaceae</taxon>
        <taxon>Corynebacterium</taxon>
    </lineage>
</organism>
<evidence type="ECO:0000313" key="2">
    <source>
        <dbReference type="Proteomes" id="UP000215374"/>
    </source>
</evidence>
<evidence type="ECO:0000313" key="1">
    <source>
        <dbReference type="EMBL" id="SNV74634.1"/>
    </source>
</evidence>
<gene>
    <name evidence="1" type="ORF">SAMEA4535761_01529</name>
</gene>
<dbReference type="RefSeq" id="WP_231910277.1">
    <property type="nucleotide sequence ID" value="NZ_CP009211.1"/>
</dbReference>
<accession>A0A239ZUZ2</accession>
<name>A0A239ZUZ2_9CORY</name>
<protein>
    <submittedName>
        <fullName evidence="1">Uncharacterized protein</fullName>
    </submittedName>
</protein>
<dbReference type="Proteomes" id="UP000215374">
    <property type="component" value="Chromosome 1"/>
</dbReference>
<proteinExistence type="predicted"/>
<reference evidence="1 2" key="1">
    <citation type="submission" date="2017-06" db="EMBL/GenBank/DDBJ databases">
        <authorList>
            <consortium name="Pathogen Informatics"/>
        </authorList>
    </citation>
    <scope>NUCLEOTIDE SEQUENCE [LARGE SCALE GENOMIC DNA]</scope>
    <source>
        <strain evidence="1 2">NCTC13015</strain>
    </source>
</reference>